<comment type="caution">
    <text evidence="3">The sequence shown here is derived from an EMBL/GenBank/DDBJ whole genome shotgun (WGS) entry which is preliminary data.</text>
</comment>
<dbReference type="InterPro" id="IPR036873">
    <property type="entry name" value="Rhodanese-like_dom_sf"/>
</dbReference>
<name>A0A1V2ZVD4_9GAMM</name>
<dbReference type="Gene3D" id="3.40.250.10">
    <property type="entry name" value="Rhodanese-like domain"/>
    <property type="match status" value="1"/>
</dbReference>
<evidence type="ECO:0000259" key="2">
    <source>
        <dbReference type="PROSITE" id="PS50206"/>
    </source>
</evidence>
<keyword evidence="4" id="KW-1185">Reference proteome</keyword>
<gene>
    <name evidence="3" type="ORF">B1A74_12950</name>
</gene>
<reference evidence="3 4" key="1">
    <citation type="submission" date="2017-02" db="EMBL/GenBank/DDBJ databases">
        <title>Genomic diversity within the haloalkaliphilic genus Thioalkalivibrio.</title>
        <authorList>
            <person name="Ahn A.-C."/>
            <person name="Meier-Kolthoff J."/>
            <person name="Overmars L."/>
            <person name="Richter M."/>
            <person name="Woyke T."/>
            <person name="Sorokin D.Y."/>
            <person name="Muyzer G."/>
        </authorList>
    </citation>
    <scope>NUCLEOTIDE SEQUENCE [LARGE SCALE GENOMIC DNA]</scope>
    <source>
        <strain evidence="3 4">HL17</strain>
    </source>
</reference>
<dbReference type="InterPro" id="IPR001763">
    <property type="entry name" value="Rhodanese-like_dom"/>
</dbReference>
<organism evidence="3 4">
    <name type="scientific">Thioalkalivibrio halophilus</name>
    <dbReference type="NCBI Taxonomy" id="252474"/>
    <lineage>
        <taxon>Bacteria</taxon>
        <taxon>Pseudomonadati</taxon>
        <taxon>Pseudomonadota</taxon>
        <taxon>Gammaproteobacteria</taxon>
        <taxon>Chromatiales</taxon>
        <taxon>Ectothiorhodospiraceae</taxon>
        <taxon>Thioalkalivibrio</taxon>
    </lineage>
</organism>
<dbReference type="Proteomes" id="UP000189177">
    <property type="component" value="Unassembled WGS sequence"/>
</dbReference>
<feature type="domain" description="Rhodanese" evidence="2">
    <location>
        <begin position="100"/>
        <end position="215"/>
    </location>
</feature>
<keyword evidence="3" id="KW-0808">Transferase</keyword>
<evidence type="ECO:0000256" key="1">
    <source>
        <dbReference type="SAM" id="SignalP"/>
    </source>
</evidence>
<dbReference type="STRING" id="252474.B1A74_12950"/>
<dbReference type="SUPFAM" id="SSF52821">
    <property type="entry name" value="Rhodanese/Cell cycle control phosphatase"/>
    <property type="match status" value="1"/>
</dbReference>
<feature type="signal peptide" evidence="1">
    <location>
        <begin position="1"/>
        <end position="25"/>
    </location>
</feature>
<dbReference type="SMART" id="SM00450">
    <property type="entry name" value="RHOD"/>
    <property type="match status" value="1"/>
</dbReference>
<dbReference type="EMBL" id="MUZR01000065">
    <property type="protein sequence ID" value="OOC09074.1"/>
    <property type="molecule type" value="Genomic_DNA"/>
</dbReference>
<dbReference type="PROSITE" id="PS50206">
    <property type="entry name" value="RHODANESE_3"/>
    <property type="match status" value="1"/>
</dbReference>
<evidence type="ECO:0000313" key="3">
    <source>
        <dbReference type="EMBL" id="OOC09074.1"/>
    </source>
</evidence>
<dbReference type="AlphaFoldDB" id="A0A1V2ZVD4"/>
<dbReference type="GO" id="GO:0016740">
    <property type="term" value="F:transferase activity"/>
    <property type="evidence" value="ECO:0007669"/>
    <property type="project" value="UniProtKB-KW"/>
</dbReference>
<accession>A0A1V2ZVD4</accession>
<evidence type="ECO:0000313" key="4">
    <source>
        <dbReference type="Proteomes" id="UP000189177"/>
    </source>
</evidence>
<dbReference type="RefSeq" id="WP_077244872.1">
    <property type="nucleotide sequence ID" value="NZ_MUZR01000065.1"/>
</dbReference>
<dbReference type="OrthoDB" id="9784513at2"/>
<feature type="chain" id="PRO_5012979748" evidence="1">
    <location>
        <begin position="26"/>
        <end position="217"/>
    </location>
</feature>
<sequence length="217" mass="23899">MKKRFAPGLALAGLFTLGLAGPASALEVGITPDLQSLEVPHGDETVTIQRIQDTENRLDNEFAKTSRPCPPFCVQPMDLGRGVETLGEAEFLEYVGQLGERDDLLIIDSRGPDDYAAGTIPGAINIPWQKLDIDGDAEPADVRDIMLDKFSVMDHWDLLDFSNAKTLVLFCNGPWCGQSPTNIRTLTNLGYPGHKIKWYRGGMQMWHTLGLTTVEGR</sequence>
<proteinExistence type="predicted"/>
<dbReference type="Pfam" id="PF00581">
    <property type="entry name" value="Rhodanese"/>
    <property type="match status" value="1"/>
</dbReference>
<protein>
    <submittedName>
        <fullName evidence="3">Sulfurtransferase</fullName>
    </submittedName>
</protein>
<dbReference type="CDD" id="cd00158">
    <property type="entry name" value="RHOD"/>
    <property type="match status" value="1"/>
</dbReference>
<keyword evidence="1" id="KW-0732">Signal</keyword>